<dbReference type="InterPro" id="IPR002731">
    <property type="entry name" value="ATPase_BadF"/>
</dbReference>
<proteinExistence type="predicted"/>
<protein>
    <submittedName>
        <fullName evidence="3">BadF-type ATPase</fullName>
    </submittedName>
</protein>
<dbReference type="AlphaFoldDB" id="A0A2Y9AM47"/>
<dbReference type="InterPro" id="IPR052519">
    <property type="entry name" value="Euk-type_GlcNAc_Kinase"/>
</dbReference>
<dbReference type="RefSeq" id="WP_110853437.1">
    <property type="nucleotide sequence ID" value="NZ_QKLZ01000014.1"/>
</dbReference>
<accession>A0A2Y9AM47</accession>
<organism evidence="3 4">
    <name type="scientific">Georgenia satyanarayanai</name>
    <dbReference type="NCBI Taxonomy" id="860221"/>
    <lineage>
        <taxon>Bacteria</taxon>
        <taxon>Bacillati</taxon>
        <taxon>Actinomycetota</taxon>
        <taxon>Actinomycetes</taxon>
        <taxon>Micrococcales</taxon>
        <taxon>Bogoriellaceae</taxon>
        <taxon>Georgenia</taxon>
    </lineage>
</organism>
<feature type="domain" description="ATPase BadF/BadG/BcrA/BcrD type" evidence="2">
    <location>
        <begin position="8"/>
        <end position="266"/>
    </location>
</feature>
<reference evidence="3 4" key="1">
    <citation type="submission" date="2016-10" db="EMBL/GenBank/DDBJ databases">
        <authorList>
            <person name="Cai Z."/>
        </authorList>
    </citation>
    <scope>NUCLEOTIDE SEQUENCE [LARGE SCALE GENOMIC DNA]</scope>
    <source>
        <strain evidence="3 4">CGMCC 1.10826</strain>
    </source>
</reference>
<evidence type="ECO:0000256" key="1">
    <source>
        <dbReference type="SAM" id="MobiDB-lite"/>
    </source>
</evidence>
<dbReference type="OrthoDB" id="8701357at2"/>
<name>A0A2Y9AM47_9MICO</name>
<evidence type="ECO:0000313" key="4">
    <source>
        <dbReference type="Proteomes" id="UP000250222"/>
    </source>
</evidence>
<feature type="region of interest" description="Disordered" evidence="1">
    <location>
        <begin position="300"/>
        <end position="320"/>
    </location>
</feature>
<dbReference type="Proteomes" id="UP000250222">
    <property type="component" value="Unassembled WGS sequence"/>
</dbReference>
<dbReference type="PANTHER" id="PTHR43190">
    <property type="entry name" value="N-ACETYL-D-GLUCOSAMINE KINASE"/>
    <property type="match status" value="1"/>
</dbReference>
<sequence>MSTVLAVDLGGSGSRARLTGPGGAREASGERLRVSPSGLVAAPLVTALVERLGVRVGDVDAVCVGSSGILTLSDGPQVVLDAVRSVLGNVRTVVASDAVTSAVGALGGRPGAVVLTGTGSTALGTDLADCWRKVDGWGHVLGDAGSGSWIGMRALQTALEQHDGRRADAAALLAATVARLGAPESWPRQIYTREDRAGVLASVVPDVAGLSEDGDGVSREVLRLAGRELARSLGAALRPPVPPLASWTGGVFGAAVVLETMREELTRLRPDVVLDPPRGTSLDGAELLARRALTGDLQPAEPLLTVRRSDDGSSAPGFPD</sequence>
<dbReference type="SUPFAM" id="SSF53067">
    <property type="entry name" value="Actin-like ATPase domain"/>
    <property type="match status" value="2"/>
</dbReference>
<dbReference type="Gene3D" id="3.30.420.40">
    <property type="match status" value="2"/>
</dbReference>
<gene>
    <name evidence="3" type="ORF">SAMN05216184_11490</name>
</gene>
<evidence type="ECO:0000259" key="2">
    <source>
        <dbReference type="Pfam" id="PF01869"/>
    </source>
</evidence>
<keyword evidence="4" id="KW-1185">Reference proteome</keyword>
<dbReference type="PANTHER" id="PTHR43190:SF3">
    <property type="entry name" value="N-ACETYL-D-GLUCOSAMINE KINASE"/>
    <property type="match status" value="1"/>
</dbReference>
<evidence type="ECO:0000313" key="3">
    <source>
        <dbReference type="EMBL" id="SSA45564.1"/>
    </source>
</evidence>
<dbReference type="Pfam" id="PF01869">
    <property type="entry name" value="BcrAD_BadFG"/>
    <property type="match status" value="1"/>
</dbReference>
<dbReference type="InterPro" id="IPR043129">
    <property type="entry name" value="ATPase_NBD"/>
</dbReference>
<dbReference type="EMBL" id="UETB01000014">
    <property type="protein sequence ID" value="SSA45564.1"/>
    <property type="molecule type" value="Genomic_DNA"/>
</dbReference>